<evidence type="ECO:0000256" key="1">
    <source>
        <dbReference type="SAM" id="Phobius"/>
    </source>
</evidence>
<protein>
    <submittedName>
        <fullName evidence="2">Uncharacterized protein</fullName>
    </submittedName>
</protein>
<name>A0A142KL07_9ACTN</name>
<organism evidence="2 4">
    <name type="scientific">Acidipropionibacterium acidipropionici</name>
    <dbReference type="NCBI Taxonomy" id="1748"/>
    <lineage>
        <taxon>Bacteria</taxon>
        <taxon>Bacillati</taxon>
        <taxon>Actinomycetota</taxon>
        <taxon>Actinomycetes</taxon>
        <taxon>Propionibacteriales</taxon>
        <taxon>Propionibacteriaceae</taxon>
        <taxon>Acidipropionibacterium</taxon>
    </lineage>
</organism>
<evidence type="ECO:0000313" key="3">
    <source>
        <dbReference type="EMBL" id="AOZ45581.1"/>
    </source>
</evidence>
<keyword evidence="1" id="KW-0812">Transmembrane</keyword>
<dbReference type="AlphaFoldDB" id="A0A142KL07"/>
<evidence type="ECO:0000313" key="4">
    <source>
        <dbReference type="Proteomes" id="UP000075221"/>
    </source>
</evidence>
<dbReference type="OrthoDB" id="3216131at2"/>
<feature type="transmembrane region" description="Helical" evidence="1">
    <location>
        <begin position="6"/>
        <end position="25"/>
    </location>
</feature>
<reference evidence="2 4" key="2">
    <citation type="submission" date="2016-02" db="EMBL/GenBank/DDBJ databases">
        <title>Complete Genome Sequence of Propionibacterium acidipropionici ATCC 55737.</title>
        <authorList>
            <person name="Luna Flores C.H."/>
            <person name="Nielsen L.K."/>
            <person name="Marcellin E."/>
        </authorList>
    </citation>
    <scope>NUCLEOTIDE SEQUENCE [LARGE SCALE GENOMIC DNA]</scope>
    <source>
        <strain evidence="2 4">ATCC 55737</strain>
    </source>
</reference>
<keyword evidence="5" id="KW-1185">Reference proteome</keyword>
<gene>
    <name evidence="3" type="ORF">A8L58_01360</name>
    <name evidence="2" type="ORF">AXH35_16420</name>
</gene>
<dbReference type="Proteomes" id="UP000178666">
    <property type="component" value="Chromosome"/>
</dbReference>
<dbReference type="GeneID" id="88086261"/>
<dbReference type="EMBL" id="CP015970">
    <property type="protein sequence ID" value="AOZ45581.1"/>
    <property type="molecule type" value="Genomic_DNA"/>
</dbReference>
<accession>A0A142KL07</accession>
<dbReference type="OMA" id="DWIPFIF"/>
<dbReference type="InterPro" id="IPR003425">
    <property type="entry name" value="CCB3/YggT"/>
</dbReference>
<proteinExistence type="predicted"/>
<reference evidence="3 5" key="1">
    <citation type="journal article" date="2016" name="Plant Dis.">
        <title>Improved production of propionic acid using genome shuffling.</title>
        <authorList>
            <person name="Luna-Flores C.H."/>
            <person name="Palfreyman R.W."/>
            <person name="Kromer J.O."/>
            <person name="Nielsen L.K."/>
            <person name="Marcellin E."/>
        </authorList>
    </citation>
    <scope>NUCLEOTIDE SEQUENCE [LARGE SCALE GENOMIC DNA]</scope>
    <source>
        <strain evidence="3 5">F3E8</strain>
    </source>
</reference>
<dbReference type="RefSeq" id="WP_015070020.1">
    <property type="nucleotide sequence ID" value="NZ_CP013126.1"/>
</dbReference>
<dbReference type="Proteomes" id="UP000075221">
    <property type="component" value="Chromosome"/>
</dbReference>
<keyword evidence="1" id="KW-0472">Membrane</keyword>
<sequence>MALAGIIIFYAIQIYMALLVVRMILSWIPLLFRGFEPHGVVAVLFEVIYTLTDPPVKFFDRILPPVNLGGIGFSLGFILLFVVLYAAQRLTVWVFF</sequence>
<dbReference type="KEGG" id="aaci:ASQ49_14740"/>
<dbReference type="EMBL" id="CP014352">
    <property type="protein sequence ID" value="AMS06795.1"/>
    <property type="molecule type" value="Genomic_DNA"/>
</dbReference>
<evidence type="ECO:0000313" key="2">
    <source>
        <dbReference type="EMBL" id="AMS06795.1"/>
    </source>
</evidence>
<dbReference type="Pfam" id="PF02325">
    <property type="entry name" value="CCB3_YggT"/>
    <property type="match status" value="1"/>
</dbReference>
<dbReference type="GO" id="GO:0016020">
    <property type="term" value="C:membrane"/>
    <property type="evidence" value="ECO:0007669"/>
    <property type="project" value="InterPro"/>
</dbReference>
<feature type="transmembrane region" description="Helical" evidence="1">
    <location>
        <begin position="66"/>
        <end position="87"/>
    </location>
</feature>
<keyword evidence="1" id="KW-1133">Transmembrane helix</keyword>
<evidence type="ECO:0000313" key="5">
    <source>
        <dbReference type="Proteomes" id="UP000178666"/>
    </source>
</evidence>